<comment type="caution">
    <text evidence="2">The sequence shown here is derived from an EMBL/GenBank/DDBJ whole genome shotgun (WGS) entry which is preliminary data.</text>
</comment>
<evidence type="ECO:0000256" key="1">
    <source>
        <dbReference type="SAM" id="SignalP"/>
    </source>
</evidence>
<feature type="chain" id="PRO_5035279224" evidence="1">
    <location>
        <begin position="27"/>
        <end position="100"/>
    </location>
</feature>
<reference evidence="2" key="1">
    <citation type="submission" date="2020-10" db="EMBL/GenBank/DDBJ databases">
        <title>Bacterium isolated from coastal waters sediment.</title>
        <authorList>
            <person name="Chen R.-J."/>
            <person name="Lu D.-C."/>
            <person name="Zhu K.-L."/>
            <person name="Du Z.-J."/>
        </authorList>
    </citation>
    <scope>NUCLEOTIDE SEQUENCE</scope>
    <source>
        <strain evidence="2">N1Y112</strain>
    </source>
</reference>
<dbReference type="RefSeq" id="WP_193955074.1">
    <property type="nucleotide sequence ID" value="NZ_JADEYS010000026.1"/>
</dbReference>
<gene>
    <name evidence="2" type="ORF">IOQ59_19130</name>
</gene>
<dbReference type="EMBL" id="JADEYS010000026">
    <property type="protein sequence ID" value="MBE9399380.1"/>
    <property type="molecule type" value="Genomic_DNA"/>
</dbReference>
<dbReference type="AlphaFoldDB" id="A0A8J7K718"/>
<name>A0A8J7K718_9GAMM</name>
<dbReference type="Proteomes" id="UP000640333">
    <property type="component" value="Unassembled WGS sequence"/>
</dbReference>
<keyword evidence="1" id="KW-0732">Signal</keyword>
<feature type="signal peptide" evidence="1">
    <location>
        <begin position="1"/>
        <end position="26"/>
    </location>
</feature>
<organism evidence="2 3">
    <name type="scientific">Pontibacterium sinense</name>
    <dbReference type="NCBI Taxonomy" id="2781979"/>
    <lineage>
        <taxon>Bacteria</taxon>
        <taxon>Pseudomonadati</taxon>
        <taxon>Pseudomonadota</taxon>
        <taxon>Gammaproteobacteria</taxon>
        <taxon>Oceanospirillales</taxon>
        <taxon>Oceanospirillaceae</taxon>
        <taxon>Pontibacterium</taxon>
    </lineage>
</organism>
<accession>A0A8J7K718</accession>
<keyword evidence="3" id="KW-1185">Reference proteome</keyword>
<evidence type="ECO:0000313" key="2">
    <source>
        <dbReference type="EMBL" id="MBE9399380.1"/>
    </source>
</evidence>
<proteinExistence type="predicted"/>
<sequence>MKCSSFVANINLVGLLIIGTISPAYAEPDETGFSPTVKAIQFDHIYSESGAPYPLYAISSPDRANEPYVESAIEPKKKNAHKKRNLRRFYIGLLTVMSPK</sequence>
<protein>
    <submittedName>
        <fullName evidence="2">Uncharacterized protein</fullName>
    </submittedName>
</protein>
<evidence type="ECO:0000313" key="3">
    <source>
        <dbReference type="Proteomes" id="UP000640333"/>
    </source>
</evidence>